<comment type="cofactor">
    <cofactor evidence="1">
        <name>Zn(2+)</name>
        <dbReference type="ChEBI" id="CHEBI:29105"/>
    </cofactor>
</comment>
<keyword evidence="11" id="KW-0482">Metalloprotease</keyword>
<dbReference type="Proteomes" id="UP000199355">
    <property type="component" value="Unassembled WGS sequence"/>
</dbReference>
<comment type="subcellular location">
    <subcellularLocation>
        <location evidence="2">Cell membrane</location>
        <topology evidence="2">Multi-pass membrane protein</topology>
    </subcellularLocation>
</comment>
<evidence type="ECO:0000256" key="4">
    <source>
        <dbReference type="ARBA" id="ARBA00022475"/>
    </source>
</evidence>
<feature type="transmembrane region" description="Helical" evidence="13">
    <location>
        <begin position="184"/>
        <end position="204"/>
    </location>
</feature>
<dbReference type="PANTHER" id="PTHR35864">
    <property type="entry name" value="ZINC METALLOPROTEASE MJ0611-RELATED"/>
    <property type="match status" value="1"/>
</dbReference>
<keyword evidence="12 13" id="KW-0472">Membrane</keyword>
<feature type="transmembrane region" description="Helical" evidence="13">
    <location>
        <begin position="65"/>
        <end position="84"/>
    </location>
</feature>
<accession>A0A1G7P269</accession>
<feature type="domain" description="Peptidase M50" evidence="14">
    <location>
        <begin position="26"/>
        <end position="203"/>
    </location>
</feature>
<evidence type="ECO:0000256" key="9">
    <source>
        <dbReference type="ARBA" id="ARBA00022833"/>
    </source>
</evidence>
<keyword evidence="8" id="KW-0378">Hydrolase</keyword>
<evidence type="ECO:0000256" key="10">
    <source>
        <dbReference type="ARBA" id="ARBA00022989"/>
    </source>
</evidence>
<dbReference type="GO" id="GO:0006508">
    <property type="term" value="P:proteolysis"/>
    <property type="evidence" value="ECO:0007669"/>
    <property type="project" value="UniProtKB-KW"/>
</dbReference>
<dbReference type="InterPro" id="IPR008915">
    <property type="entry name" value="Peptidase_M50"/>
</dbReference>
<dbReference type="EMBL" id="FNBX01000014">
    <property type="protein sequence ID" value="SDF80353.1"/>
    <property type="molecule type" value="Genomic_DNA"/>
</dbReference>
<evidence type="ECO:0000259" key="14">
    <source>
        <dbReference type="Pfam" id="PF02163"/>
    </source>
</evidence>
<evidence type="ECO:0000256" key="7">
    <source>
        <dbReference type="ARBA" id="ARBA00022723"/>
    </source>
</evidence>
<evidence type="ECO:0000313" key="15">
    <source>
        <dbReference type="EMBL" id="SDF80353.1"/>
    </source>
</evidence>
<proteinExistence type="inferred from homology"/>
<dbReference type="GO" id="GO:0046872">
    <property type="term" value="F:metal ion binding"/>
    <property type="evidence" value="ECO:0007669"/>
    <property type="project" value="UniProtKB-KW"/>
</dbReference>
<evidence type="ECO:0000313" key="16">
    <source>
        <dbReference type="Proteomes" id="UP000199355"/>
    </source>
</evidence>
<feature type="transmembrane region" description="Helical" evidence="13">
    <location>
        <begin position="104"/>
        <end position="127"/>
    </location>
</feature>
<gene>
    <name evidence="15" type="ORF">SAMN05192586_11410</name>
</gene>
<feature type="transmembrane region" description="Helical" evidence="13">
    <location>
        <begin position="139"/>
        <end position="163"/>
    </location>
</feature>
<reference evidence="16" key="1">
    <citation type="submission" date="2016-10" db="EMBL/GenBank/DDBJ databases">
        <authorList>
            <person name="Varghese N."/>
            <person name="Submissions S."/>
        </authorList>
    </citation>
    <scope>NUCLEOTIDE SEQUENCE [LARGE SCALE GENOMIC DNA]</scope>
    <source>
        <strain evidence="16">KHC7</strain>
    </source>
</reference>
<sequence>MVPASMLNFDLTHALNLLAVAAVPALLGIILHEVAHGWVAARCGDPTARMLGRLTLNPLPHIDPVGLLVFGLTSLTGSFVFGWAKPVPVNPRYFRKPARDMMLVALAGPMTNFLLAGLCGLLLWLTLTLLPPLQWQHSTGYIFALKTLQAGVIINFGLAWLNLLPIPPLDGSKVVAYFLPMKAALRYLSVERYGFVILLALLFTGLLGQVLGPLVSGSAVGLLSLLGIL</sequence>
<evidence type="ECO:0000256" key="3">
    <source>
        <dbReference type="ARBA" id="ARBA00007931"/>
    </source>
</evidence>
<dbReference type="InterPro" id="IPR044537">
    <property type="entry name" value="Rip2-like"/>
</dbReference>
<evidence type="ECO:0000256" key="13">
    <source>
        <dbReference type="SAM" id="Phobius"/>
    </source>
</evidence>
<name>A0A1G7P269_9BACT</name>
<protein>
    <submittedName>
        <fullName evidence="15">Zn-dependent protease (Includes SpoIVFB)</fullName>
    </submittedName>
</protein>
<evidence type="ECO:0000256" key="11">
    <source>
        <dbReference type="ARBA" id="ARBA00023049"/>
    </source>
</evidence>
<keyword evidence="7" id="KW-0479">Metal-binding</keyword>
<evidence type="ECO:0000256" key="5">
    <source>
        <dbReference type="ARBA" id="ARBA00022670"/>
    </source>
</evidence>
<dbReference type="Pfam" id="PF02163">
    <property type="entry name" value="Peptidase_M50"/>
    <property type="match status" value="1"/>
</dbReference>
<keyword evidence="5 15" id="KW-0645">Protease</keyword>
<keyword evidence="4" id="KW-1003">Cell membrane</keyword>
<dbReference type="AlphaFoldDB" id="A0A1G7P269"/>
<evidence type="ECO:0000256" key="6">
    <source>
        <dbReference type="ARBA" id="ARBA00022692"/>
    </source>
</evidence>
<comment type="similarity">
    <text evidence="3">Belongs to the peptidase M50B family.</text>
</comment>
<evidence type="ECO:0000256" key="1">
    <source>
        <dbReference type="ARBA" id="ARBA00001947"/>
    </source>
</evidence>
<organism evidence="15 16">
    <name type="scientific">Desulfovibrio legallii</name>
    <dbReference type="NCBI Taxonomy" id="571438"/>
    <lineage>
        <taxon>Bacteria</taxon>
        <taxon>Pseudomonadati</taxon>
        <taxon>Thermodesulfobacteriota</taxon>
        <taxon>Desulfovibrionia</taxon>
        <taxon>Desulfovibrionales</taxon>
        <taxon>Desulfovibrionaceae</taxon>
        <taxon>Desulfovibrio</taxon>
    </lineage>
</organism>
<keyword evidence="10 13" id="KW-1133">Transmembrane helix</keyword>
<evidence type="ECO:0000256" key="8">
    <source>
        <dbReference type="ARBA" id="ARBA00022801"/>
    </source>
</evidence>
<evidence type="ECO:0000256" key="2">
    <source>
        <dbReference type="ARBA" id="ARBA00004651"/>
    </source>
</evidence>
<dbReference type="GO" id="GO:0008237">
    <property type="term" value="F:metallopeptidase activity"/>
    <property type="evidence" value="ECO:0007669"/>
    <property type="project" value="UniProtKB-KW"/>
</dbReference>
<dbReference type="PANTHER" id="PTHR35864:SF1">
    <property type="entry name" value="ZINC METALLOPROTEASE YWHC-RELATED"/>
    <property type="match status" value="1"/>
</dbReference>
<keyword evidence="9" id="KW-0862">Zinc</keyword>
<keyword evidence="16" id="KW-1185">Reference proteome</keyword>
<dbReference type="STRING" id="571438.SAMN05192586_11410"/>
<dbReference type="InterPro" id="IPR052348">
    <property type="entry name" value="Metallopeptidase_M50B"/>
</dbReference>
<evidence type="ECO:0000256" key="12">
    <source>
        <dbReference type="ARBA" id="ARBA00023136"/>
    </source>
</evidence>
<keyword evidence="6 13" id="KW-0812">Transmembrane</keyword>
<dbReference type="GO" id="GO:0005886">
    <property type="term" value="C:plasma membrane"/>
    <property type="evidence" value="ECO:0007669"/>
    <property type="project" value="UniProtKB-SubCell"/>
</dbReference>
<dbReference type="CDD" id="cd06158">
    <property type="entry name" value="S2P-M50_like_1"/>
    <property type="match status" value="1"/>
</dbReference>